<evidence type="ECO:0000313" key="3">
    <source>
        <dbReference type="Proteomes" id="UP001642464"/>
    </source>
</evidence>
<comment type="caution">
    <text evidence="2">The sequence shown here is derived from an EMBL/GenBank/DDBJ whole genome shotgun (WGS) entry which is preliminary data.</text>
</comment>
<name>A0ABP0HT61_9DINO</name>
<feature type="domain" description="Dienelactone hydrolase" evidence="1">
    <location>
        <begin position="185"/>
        <end position="231"/>
    </location>
</feature>
<proteinExistence type="predicted"/>
<sequence length="248" mass="27039">MVQQLPIKPEVNWDSLGFFGFCSGSRLERGDRSRSRIICGLGASCTPLLFAWTARALRGHEAVAQAQVQLNTWRSLGTFIGPFSSTVLCVLPKEGLFNELNSAGWAIALANIVGLLLCFRQGALVARGCLNRWINIRAVCRAAPRCTAACFGMALCSCCPADAEPLREMKDYKPKHEMTKIQSLNCYVAMPSAAATQGVIMFTASGIGFSRHKQFCDMLAGNGYLAVCPDFIGERPYMSSLSTPSHWD</sequence>
<dbReference type="EMBL" id="CAXAMM010001769">
    <property type="protein sequence ID" value="CAK8993388.1"/>
    <property type="molecule type" value="Genomic_DNA"/>
</dbReference>
<dbReference type="Pfam" id="PF01738">
    <property type="entry name" value="DLH"/>
    <property type="match status" value="1"/>
</dbReference>
<evidence type="ECO:0000259" key="1">
    <source>
        <dbReference type="Pfam" id="PF01738"/>
    </source>
</evidence>
<dbReference type="Gene3D" id="3.40.50.1820">
    <property type="entry name" value="alpha/beta hydrolase"/>
    <property type="match status" value="1"/>
</dbReference>
<dbReference type="InterPro" id="IPR002925">
    <property type="entry name" value="Dienelactn_hydro"/>
</dbReference>
<dbReference type="Proteomes" id="UP001642464">
    <property type="component" value="Unassembled WGS sequence"/>
</dbReference>
<protein>
    <recommendedName>
        <fullName evidence="1">Dienelactone hydrolase domain-containing protein</fullName>
    </recommendedName>
</protein>
<gene>
    <name evidence="2" type="ORF">SCF082_LOCUS3485</name>
</gene>
<evidence type="ECO:0000313" key="2">
    <source>
        <dbReference type="EMBL" id="CAK8993388.1"/>
    </source>
</evidence>
<reference evidence="2 3" key="1">
    <citation type="submission" date="2024-02" db="EMBL/GenBank/DDBJ databases">
        <authorList>
            <person name="Chen Y."/>
            <person name="Shah S."/>
            <person name="Dougan E. K."/>
            <person name="Thang M."/>
            <person name="Chan C."/>
        </authorList>
    </citation>
    <scope>NUCLEOTIDE SEQUENCE [LARGE SCALE GENOMIC DNA]</scope>
</reference>
<keyword evidence="3" id="KW-1185">Reference proteome</keyword>
<dbReference type="InterPro" id="IPR029058">
    <property type="entry name" value="AB_hydrolase_fold"/>
</dbReference>
<accession>A0ABP0HT61</accession>
<organism evidence="2 3">
    <name type="scientific">Durusdinium trenchii</name>
    <dbReference type="NCBI Taxonomy" id="1381693"/>
    <lineage>
        <taxon>Eukaryota</taxon>
        <taxon>Sar</taxon>
        <taxon>Alveolata</taxon>
        <taxon>Dinophyceae</taxon>
        <taxon>Suessiales</taxon>
        <taxon>Symbiodiniaceae</taxon>
        <taxon>Durusdinium</taxon>
    </lineage>
</organism>